<dbReference type="Proteomes" id="UP000095517">
    <property type="component" value="Unassembled WGS sequence"/>
</dbReference>
<dbReference type="AlphaFoldDB" id="A0A173YN21"/>
<evidence type="ECO:0000313" key="2">
    <source>
        <dbReference type="Proteomes" id="UP000095517"/>
    </source>
</evidence>
<organism evidence="1 2">
    <name type="scientific">Bacteroides finegoldii</name>
    <dbReference type="NCBI Taxonomy" id="338188"/>
    <lineage>
        <taxon>Bacteria</taxon>
        <taxon>Pseudomonadati</taxon>
        <taxon>Bacteroidota</taxon>
        <taxon>Bacteroidia</taxon>
        <taxon>Bacteroidales</taxon>
        <taxon>Bacteroidaceae</taxon>
        <taxon>Bacteroides</taxon>
    </lineage>
</organism>
<sequence>MRLPCSTPVNKSVHWSGKKRSLECYDLFTLVQQRR</sequence>
<name>A0A173YN21_9BACE</name>
<accession>A0A173YN21</accession>
<gene>
    <name evidence="1" type="ORF">ERS852397_00616</name>
</gene>
<protein>
    <submittedName>
        <fullName evidence="1">Uncharacterized protein</fullName>
    </submittedName>
</protein>
<evidence type="ECO:0000313" key="1">
    <source>
        <dbReference type="EMBL" id="CUN64586.1"/>
    </source>
</evidence>
<proteinExistence type="predicted"/>
<dbReference type="EMBL" id="CYZH01000002">
    <property type="protein sequence ID" value="CUN64586.1"/>
    <property type="molecule type" value="Genomic_DNA"/>
</dbReference>
<reference evidence="1 2" key="1">
    <citation type="submission" date="2015-09" db="EMBL/GenBank/DDBJ databases">
        <authorList>
            <consortium name="Pathogen Informatics"/>
        </authorList>
    </citation>
    <scope>NUCLEOTIDE SEQUENCE [LARGE SCALE GENOMIC DNA]</scope>
    <source>
        <strain evidence="1 2">2789STDY5608840</strain>
    </source>
</reference>